<organism evidence="1 2">
    <name type="scientific">Funneliformis caledonium</name>
    <dbReference type="NCBI Taxonomy" id="1117310"/>
    <lineage>
        <taxon>Eukaryota</taxon>
        <taxon>Fungi</taxon>
        <taxon>Fungi incertae sedis</taxon>
        <taxon>Mucoromycota</taxon>
        <taxon>Glomeromycotina</taxon>
        <taxon>Glomeromycetes</taxon>
        <taxon>Glomerales</taxon>
        <taxon>Glomeraceae</taxon>
        <taxon>Funneliformis</taxon>
    </lineage>
</organism>
<gene>
    <name evidence="1" type="ORF">FCALED_LOCUS8004</name>
</gene>
<evidence type="ECO:0000313" key="2">
    <source>
        <dbReference type="Proteomes" id="UP000789570"/>
    </source>
</evidence>
<comment type="caution">
    <text evidence="1">The sequence shown here is derived from an EMBL/GenBank/DDBJ whole genome shotgun (WGS) entry which is preliminary data.</text>
</comment>
<keyword evidence="2" id="KW-1185">Reference proteome</keyword>
<dbReference type="Proteomes" id="UP000789570">
    <property type="component" value="Unassembled WGS sequence"/>
</dbReference>
<dbReference type="OrthoDB" id="2123547at2759"/>
<name>A0A9N9C4U2_9GLOM</name>
<protein>
    <submittedName>
        <fullName evidence="1">4616_t:CDS:1</fullName>
    </submittedName>
</protein>
<sequence length="378" mass="44309">MFITSKLFSIKPLLRYSFKSFTTFSPTQIHSYNYSTRNFSREILSRVRIYVVQSRGFHNNRVCLVQKKIVKKGTKEVEEKIEEEQDTLDLQDAELFPTTLLQGPLTERTSEIPPGVSSEFYKLYKEAIQKTQKTTPLHELPRHGRLNNLIYHIQTREDSLLLPKAIAQWRKKLLPSTPITTRFIIKKCCEVNSEDVVFQMLTDRAQYALLPSQEGFRRIMLAFANKIVDPSSDEMSLSSNKQEILDNLYKTFGLMAYYDISQYDVHLYTILISASLKLESWERVDITASELLENLDRMNNEALELPPIPSDWEKSELIKHDDKFTEYSVESRRSRLKSCIDMADILYKRYTESKLDENKAENFRRLIDIWNEKLDVNS</sequence>
<accession>A0A9N9C4U2</accession>
<reference evidence="1" key="1">
    <citation type="submission" date="2021-06" db="EMBL/GenBank/DDBJ databases">
        <authorList>
            <person name="Kallberg Y."/>
            <person name="Tangrot J."/>
            <person name="Rosling A."/>
        </authorList>
    </citation>
    <scope>NUCLEOTIDE SEQUENCE</scope>
    <source>
        <strain evidence="1">UK204</strain>
    </source>
</reference>
<dbReference type="EMBL" id="CAJVPQ010002248">
    <property type="protein sequence ID" value="CAG8589245.1"/>
    <property type="molecule type" value="Genomic_DNA"/>
</dbReference>
<dbReference type="AlphaFoldDB" id="A0A9N9C4U2"/>
<evidence type="ECO:0000313" key="1">
    <source>
        <dbReference type="EMBL" id="CAG8589245.1"/>
    </source>
</evidence>
<proteinExistence type="predicted"/>